<keyword evidence="3" id="KW-0378">Hydrolase</keyword>
<comment type="caution">
    <text evidence="6">The sequence shown here is derived from an EMBL/GenBank/DDBJ whole genome shotgun (WGS) entry which is preliminary data.</text>
</comment>
<dbReference type="AlphaFoldDB" id="M2P8U2"/>
<evidence type="ECO:0000256" key="2">
    <source>
        <dbReference type="ARBA" id="ARBA00022723"/>
    </source>
</evidence>
<evidence type="ECO:0000259" key="5">
    <source>
        <dbReference type="Pfam" id="PF12850"/>
    </source>
</evidence>
<dbReference type="Pfam" id="PF12850">
    <property type="entry name" value="Metallophos_2"/>
    <property type="match status" value="1"/>
</dbReference>
<keyword evidence="2 4" id="KW-0479">Metal-binding</keyword>
<evidence type="ECO:0000313" key="7">
    <source>
        <dbReference type="Proteomes" id="UP000011758"/>
    </source>
</evidence>
<dbReference type="BioCyc" id="ECAT999415-HMP:GTTI-837-MONOMER"/>
<dbReference type="PANTHER" id="PTHR11124">
    <property type="entry name" value="VACUOLAR SORTING PROTEIN VPS29"/>
    <property type="match status" value="1"/>
</dbReference>
<evidence type="ECO:0000256" key="3">
    <source>
        <dbReference type="ARBA" id="ARBA00022801"/>
    </source>
</evidence>
<sequence length="155" mass="17682">MKKIVVMSDNHGDHEKTSLLKELEPDAYLYVHCGDSEADNSLELSGYICVAGNNDWGLDLPRYAQFKVDELEFLVTHGQFYGYFNREEYMMRDLKNKNCDVLLSGHTHIPSHIIKNGYHFINPGSTSWPRGGSQAGYAVIYVNGKNLQIEFKTFL</sequence>
<feature type="domain" description="Calcineurin-like phosphoesterase" evidence="5">
    <location>
        <begin position="3"/>
        <end position="143"/>
    </location>
</feature>
<organism evidence="6 7">
    <name type="scientific">Eggerthia catenaformis OT 569 = DSM 20559</name>
    <dbReference type="NCBI Taxonomy" id="999415"/>
    <lineage>
        <taxon>Bacteria</taxon>
        <taxon>Bacillati</taxon>
        <taxon>Bacillota</taxon>
        <taxon>Erysipelotrichia</taxon>
        <taxon>Erysipelotrichales</taxon>
        <taxon>Coprobacillaceae</taxon>
        <taxon>Eggerthia</taxon>
    </lineage>
</organism>
<dbReference type="NCBIfam" id="TIGR00040">
    <property type="entry name" value="yfcE"/>
    <property type="match status" value="1"/>
</dbReference>
<dbReference type="InterPro" id="IPR024654">
    <property type="entry name" value="Calcineurin-like_PHP_lpxH"/>
</dbReference>
<dbReference type="EC" id="3.1.4.-" evidence="4"/>
<dbReference type="InterPro" id="IPR020935">
    <property type="entry name" value="PdiEstase_YfcE_CS"/>
</dbReference>
<dbReference type="InterPro" id="IPR029052">
    <property type="entry name" value="Metallo-depent_PP-like"/>
</dbReference>
<accession>M2P8U2</accession>
<dbReference type="InterPro" id="IPR000979">
    <property type="entry name" value="Phosphodiesterase_MJ0936/Vps29"/>
</dbReference>
<dbReference type="RefSeq" id="WP_004802291.1">
    <property type="nucleotide sequence ID" value="NZ_KB446647.1"/>
</dbReference>
<keyword evidence="7" id="KW-1185">Reference proteome</keyword>
<dbReference type="Proteomes" id="UP000011758">
    <property type="component" value="Unassembled WGS sequence"/>
</dbReference>
<protein>
    <recommendedName>
        <fullName evidence="4">Phosphoesterase</fullName>
        <ecNumber evidence="4">3.1.4.-</ecNumber>
    </recommendedName>
</protein>
<proteinExistence type="inferred from homology"/>
<dbReference type="OrthoDB" id="9800565at2"/>
<dbReference type="PROSITE" id="PS01269">
    <property type="entry name" value="UPF0025"/>
    <property type="match status" value="1"/>
</dbReference>
<gene>
    <name evidence="6" type="ORF">HMPREF9943_00814</name>
</gene>
<dbReference type="Gene3D" id="3.60.21.10">
    <property type="match status" value="1"/>
</dbReference>
<evidence type="ECO:0000313" key="6">
    <source>
        <dbReference type="EMBL" id="EMD16772.1"/>
    </source>
</evidence>
<evidence type="ECO:0000256" key="1">
    <source>
        <dbReference type="ARBA" id="ARBA00008950"/>
    </source>
</evidence>
<name>M2P8U2_9FIRM</name>
<dbReference type="eggNOG" id="COG0622">
    <property type="taxonomic scope" value="Bacteria"/>
</dbReference>
<dbReference type="EMBL" id="AGEJ01000013">
    <property type="protein sequence ID" value="EMD16772.1"/>
    <property type="molecule type" value="Genomic_DNA"/>
</dbReference>
<evidence type="ECO:0000256" key="4">
    <source>
        <dbReference type="RuleBase" id="RU362039"/>
    </source>
</evidence>
<comment type="similarity">
    <text evidence="1 4">Belongs to the metallophosphoesterase superfamily. YfcE family.</text>
</comment>
<dbReference type="STRING" id="999415.HMPREF9943_00814"/>
<reference evidence="6 7" key="1">
    <citation type="submission" date="2013-02" db="EMBL/GenBank/DDBJ databases">
        <title>The Genome Sequence of Lactobacillus catenaformis F0143.</title>
        <authorList>
            <consortium name="The Broad Institute Genome Sequencing Platform"/>
            <person name="Earl A."/>
            <person name="Ward D."/>
            <person name="Feldgarden M."/>
            <person name="Gevers D."/>
            <person name="Izard J."/>
            <person name="Blanton J.M."/>
            <person name="Mathney J."/>
            <person name="Dewhirst F.E."/>
            <person name="Young S.K."/>
            <person name="Zeng Q."/>
            <person name="Gargeya S."/>
            <person name="Fitzgerald M."/>
            <person name="Haas B."/>
            <person name="Abouelleil A."/>
            <person name="Alvarado L."/>
            <person name="Arachchi H.M."/>
            <person name="Berlin A."/>
            <person name="Chapman S.B."/>
            <person name="Gearin G."/>
            <person name="Goldberg J."/>
            <person name="Griggs A."/>
            <person name="Gujja S."/>
            <person name="Hansen M."/>
            <person name="Heiman D."/>
            <person name="Howarth C."/>
            <person name="Larimer J."/>
            <person name="Lui A."/>
            <person name="MacDonald P.J.P."/>
            <person name="McCowen C."/>
            <person name="Montmayeur A."/>
            <person name="Murphy C."/>
            <person name="Neiman D."/>
            <person name="Pearson M."/>
            <person name="Priest M."/>
            <person name="Roberts A."/>
            <person name="Saif S."/>
            <person name="Shea T."/>
            <person name="Sisk P."/>
            <person name="Stolte C."/>
            <person name="Sykes S."/>
            <person name="Wortman J."/>
            <person name="Nusbaum C."/>
            <person name="Birren B."/>
        </authorList>
    </citation>
    <scope>NUCLEOTIDE SEQUENCE [LARGE SCALE GENOMIC DNA]</scope>
    <source>
        <strain evidence="6 7">OT 569</strain>
    </source>
</reference>
<dbReference type="GO" id="GO:0046872">
    <property type="term" value="F:metal ion binding"/>
    <property type="evidence" value="ECO:0007669"/>
    <property type="project" value="UniProtKB-KW"/>
</dbReference>
<dbReference type="GO" id="GO:0016787">
    <property type="term" value="F:hydrolase activity"/>
    <property type="evidence" value="ECO:0007669"/>
    <property type="project" value="UniProtKB-UniRule"/>
</dbReference>
<dbReference type="SUPFAM" id="SSF56300">
    <property type="entry name" value="Metallo-dependent phosphatases"/>
    <property type="match status" value="1"/>
</dbReference>
<comment type="cofactor">
    <cofactor evidence="4">
        <name>a divalent metal cation</name>
        <dbReference type="ChEBI" id="CHEBI:60240"/>
    </cofactor>
</comment>